<feature type="transmembrane region" description="Helical" evidence="2">
    <location>
        <begin position="640"/>
        <end position="658"/>
    </location>
</feature>
<keyword evidence="2" id="KW-0812">Transmembrane</keyword>
<evidence type="ECO:0000256" key="2">
    <source>
        <dbReference type="SAM" id="Phobius"/>
    </source>
</evidence>
<dbReference type="GO" id="GO:0016020">
    <property type="term" value="C:membrane"/>
    <property type="evidence" value="ECO:0007669"/>
    <property type="project" value="UniProtKB-SubCell"/>
</dbReference>
<keyword evidence="2" id="KW-0472">Membrane</keyword>
<dbReference type="EMBL" id="CM012455">
    <property type="protein sequence ID" value="RVE59286.1"/>
    <property type="molecule type" value="Genomic_DNA"/>
</dbReference>
<dbReference type="PROSITE" id="PS50850">
    <property type="entry name" value="MFS"/>
    <property type="match status" value="1"/>
</dbReference>
<evidence type="ECO:0000256" key="1">
    <source>
        <dbReference type="ARBA" id="ARBA00004141"/>
    </source>
</evidence>
<dbReference type="OrthoDB" id="410267at2759"/>
<evidence type="ECO:0000313" key="4">
    <source>
        <dbReference type="EMBL" id="RVE59286.1"/>
    </source>
</evidence>
<proteinExistence type="predicted"/>
<sequence>MSSDQELPALGRPFALGMLYDARKDKLITDFTLWDGHIIQGKKVRQPQNNSKYEIITSDSIQSKSSLLDVGASLKASFLGGMIEIGGSAHYLNDKKKFKNQSRVTLQYKATTDHESLDVTQLTVTNTQIRDAIQNSRATHVVTGILYGANAVFVFDSEKMDSRSVQKIEGSMQAAIKKIPKFSIDGKIDIKLSDEEKDVTNKFTCKFYGDFILKSNPTTFEDAVKTYEQLPTLLKETSENTVPIGFCLTPLKNLDPSAEELKAEIYDDLVRKAGNALNDMREIEMRCNDALDENVVKKFPPIQRKLRSFLNLCEDYTKILKRTMEEKFPAIREGKEDDKSVHKVFDDLKKSPFSQENLDKWLDNLEREINVLTSCVDIMDGIKIVSHESELDREVLASGVEDALCFVFTSLETEDPYLKQMDEYLSNHETEKPSNVTPPTKDQWFFNDQIFTDMRQKAKEFSSIFNNLKSSKKYRFIIAALPNQKHEGATIYHYRDGGLKTENFSKPVLDVSSVTDRRELMWHFCNLSLDQNTANYYIKIEDRTAVHLTRTGSECSRTDGRWEAVTSGRGVGVGGFRLLFMVTVCTRAVTRCISIFFVEFQSHFGAEYSATAWIHSLVDCTTMLCAPVGSLVGTRWSCRVAVMVGGVLSSCGLLLSSFSTSLELLYLTMGAVTGLGFALCYTPAIALVGCYFQRRKALAYGVAMSGSGIGTFVLAPVLQLLIELYSWRGALLILSAVVANLCVCGALMRPIAVQERTEGEESCGDVSSPDAELSIKPSKESEVILLPPAVPVEEPDPPPKKSRFSFSSTEYSFLLRPDFLGLAVSFLFLASGCSLPFVYLVPYALSAGVSHQHAAFLMSVLGVIDIVGNISFGWLTDRRCLKPHRLSCYILSVALEGLCCLFAPLLRSFRLLLPFAVLYGYFDGAYVALIPVVTSDVVGAEHLSLALGVVYFLHAVPYLISPPIGGLLVDITDSYSGTFLLSGAALLASAFVLSAVVGIRRCRRRLTVGHGSIPSSDHREPRGGS</sequence>
<comment type="subcellular location">
    <subcellularLocation>
        <location evidence="1">Membrane</location>
        <topology evidence="1">Multi-pass membrane protein</topology>
    </subcellularLocation>
</comment>
<dbReference type="GO" id="GO:0022857">
    <property type="term" value="F:transmembrane transporter activity"/>
    <property type="evidence" value="ECO:0007669"/>
    <property type="project" value="InterPro"/>
</dbReference>
<evidence type="ECO:0000313" key="5">
    <source>
        <dbReference type="Proteomes" id="UP000283210"/>
    </source>
</evidence>
<dbReference type="PANTHER" id="PTHR31594:SF16">
    <property type="entry name" value="SI:CH211-281L24.3"/>
    <property type="match status" value="1"/>
</dbReference>
<gene>
    <name evidence="4" type="ORF">OJAV_G00186900</name>
</gene>
<feature type="transmembrane region" description="Helical" evidence="2">
    <location>
        <begin position="612"/>
        <end position="633"/>
    </location>
</feature>
<dbReference type="InterPro" id="IPR020846">
    <property type="entry name" value="MFS_dom"/>
</dbReference>
<keyword evidence="2" id="KW-1133">Transmembrane helix</keyword>
<keyword evidence="5" id="KW-1185">Reference proteome</keyword>
<feature type="transmembrane region" description="Helical" evidence="2">
    <location>
        <begin position="980"/>
        <end position="999"/>
    </location>
</feature>
<name>A0A3S2PEN0_ORYJA</name>
<dbReference type="InterPro" id="IPR048997">
    <property type="entry name" value="Stonustoxin-like_helical"/>
</dbReference>
<protein>
    <recommendedName>
        <fullName evidence="3">Major facilitator superfamily (MFS) profile domain-containing protein</fullName>
    </recommendedName>
</protein>
<dbReference type="InterPro" id="IPR011701">
    <property type="entry name" value="MFS"/>
</dbReference>
<organism evidence="4 5">
    <name type="scientific">Oryzias javanicus</name>
    <name type="common">Javanese ricefish</name>
    <name type="synonym">Aplocheilus javanicus</name>
    <dbReference type="NCBI Taxonomy" id="123683"/>
    <lineage>
        <taxon>Eukaryota</taxon>
        <taxon>Metazoa</taxon>
        <taxon>Chordata</taxon>
        <taxon>Craniata</taxon>
        <taxon>Vertebrata</taxon>
        <taxon>Euteleostomi</taxon>
        <taxon>Actinopterygii</taxon>
        <taxon>Neopterygii</taxon>
        <taxon>Teleostei</taxon>
        <taxon>Neoteleostei</taxon>
        <taxon>Acanthomorphata</taxon>
        <taxon>Ovalentaria</taxon>
        <taxon>Atherinomorphae</taxon>
        <taxon>Beloniformes</taxon>
        <taxon>Adrianichthyidae</taxon>
        <taxon>Oryziinae</taxon>
        <taxon>Oryzias</taxon>
    </lineage>
</organism>
<accession>A0A3S2PEN0</accession>
<feature type="transmembrane region" description="Helical" evidence="2">
    <location>
        <begin position="727"/>
        <end position="748"/>
    </location>
</feature>
<dbReference type="Pfam" id="PF24674">
    <property type="entry name" value="MACPF_SNTX"/>
    <property type="match status" value="1"/>
</dbReference>
<dbReference type="PANTHER" id="PTHR31594">
    <property type="entry name" value="AIG1-TYPE G DOMAIN-CONTAINING PROTEIN"/>
    <property type="match status" value="1"/>
</dbReference>
<feature type="transmembrane region" description="Helical" evidence="2">
    <location>
        <begin position="911"/>
        <end position="930"/>
    </location>
</feature>
<dbReference type="InterPro" id="IPR056072">
    <property type="entry name" value="SNTX_MACPF/CDC-like_dom"/>
</dbReference>
<feature type="transmembrane region" description="Helical" evidence="2">
    <location>
        <begin position="698"/>
        <end position="721"/>
    </location>
</feature>
<feature type="transmembrane region" description="Helical" evidence="2">
    <location>
        <begin position="886"/>
        <end position="905"/>
    </location>
</feature>
<dbReference type="Pfam" id="PF07690">
    <property type="entry name" value="MFS_1"/>
    <property type="match status" value="2"/>
</dbReference>
<feature type="transmembrane region" description="Helical" evidence="2">
    <location>
        <begin position="819"/>
        <end position="841"/>
    </location>
</feature>
<dbReference type="Proteomes" id="UP000283210">
    <property type="component" value="Chromosome 19"/>
</dbReference>
<dbReference type="InterPro" id="IPR052090">
    <property type="entry name" value="Cytolytic_pore-forming_toxin"/>
</dbReference>
<dbReference type="InterPro" id="IPR040581">
    <property type="entry name" value="Thioredoxin_11"/>
</dbReference>
<dbReference type="Pfam" id="PF21109">
    <property type="entry name" value="Stonustoxin_helical"/>
    <property type="match status" value="1"/>
</dbReference>
<feature type="domain" description="Major facilitator superfamily (MFS) profile" evidence="3">
    <location>
        <begin position="567"/>
        <end position="1001"/>
    </location>
</feature>
<reference evidence="4 5" key="2">
    <citation type="submission" date="2019-01" db="EMBL/GenBank/DDBJ databases">
        <title>A chromosome length genome reference of the Java medaka (oryzias javanicus).</title>
        <authorList>
            <person name="Herpin A."/>
            <person name="Takehana Y."/>
            <person name="Naruse K."/>
            <person name="Ansai S."/>
            <person name="Kawaguchi M."/>
        </authorList>
    </citation>
    <scope>NUCLEOTIDE SEQUENCE [LARGE SCALE GENOMIC DNA]</scope>
    <source>
        <strain evidence="4">RS831</strain>
        <tissue evidence="4">Whole body</tissue>
    </source>
</reference>
<dbReference type="Pfam" id="PF18078">
    <property type="entry name" value="Thioredoxin_11"/>
    <property type="match status" value="1"/>
</dbReference>
<dbReference type="AlphaFoldDB" id="A0A3S2PEN0"/>
<feature type="transmembrane region" description="Helical" evidence="2">
    <location>
        <begin position="853"/>
        <end position="874"/>
    </location>
</feature>
<feature type="transmembrane region" description="Helical" evidence="2">
    <location>
        <begin position="942"/>
        <end position="960"/>
    </location>
</feature>
<dbReference type="InterPro" id="IPR036259">
    <property type="entry name" value="MFS_trans_sf"/>
</dbReference>
<dbReference type="Gene3D" id="1.20.1250.20">
    <property type="entry name" value="MFS general substrate transporter like domains"/>
    <property type="match status" value="1"/>
</dbReference>
<evidence type="ECO:0000259" key="3">
    <source>
        <dbReference type="PROSITE" id="PS50850"/>
    </source>
</evidence>
<reference evidence="4 5" key="1">
    <citation type="submission" date="2018-11" db="EMBL/GenBank/DDBJ databases">
        <authorList>
            <person name="Lopez-Roques C."/>
            <person name="Donnadieu C."/>
            <person name="Bouchez O."/>
            <person name="Klopp C."/>
            <person name="Cabau C."/>
            <person name="Zahm M."/>
        </authorList>
    </citation>
    <scope>NUCLEOTIDE SEQUENCE [LARGE SCALE GENOMIC DNA]</scope>
    <source>
        <strain evidence="4">RS831</strain>
        <tissue evidence="4">Whole body</tissue>
    </source>
</reference>
<feature type="transmembrane region" description="Helical" evidence="2">
    <location>
        <begin position="664"/>
        <end position="691"/>
    </location>
</feature>
<dbReference type="SUPFAM" id="SSF103473">
    <property type="entry name" value="MFS general substrate transporter"/>
    <property type="match status" value="1"/>
</dbReference>